<accession>A0A4R4A9N9</accession>
<dbReference type="Pfam" id="PF07963">
    <property type="entry name" value="N_methyl"/>
    <property type="match status" value="1"/>
</dbReference>
<dbReference type="InterPro" id="IPR031982">
    <property type="entry name" value="PilE-like"/>
</dbReference>
<protein>
    <submittedName>
        <fullName evidence="2">Type IV pilus assembly protein PilE</fullName>
    </submittedName>
</protein>
<organism evidence="2 3">
    <name type="scientific">Marichromatium gracile</name>
    <name type="common">Chromatium gracile</name>
    <dbReference type="NCBI Taxonomy" id="1048"/>
    <lineage>
        <taxon>Bacteria</taxon>
        <taxon>Pseudomonadati</taxon>
        <taxon>Pseudomonadota</taxon>
        <taxon>Gammaproteobacteria</taxon>
        <taxon>Chromatiales</taxon>
        <taxon>Chromatiaceae</taxon>
        <taxon>Marichromatium</taxon>
    </lineage>
</organism>
<dbReference type="SUPFAM" id="SSF54523">
    <property type="entry name" value="Pili subunits"/>
    <property type="match status" value="1"/>
</dbReference>
<dbReference type="PANTHER" id="PTHR30093:SF47">
    <property type="entry name" value="TYPE IV PILUS NON-CORE MINOR PILIN PILE"/>
    <property type="match status" value="1"/>
</dbReference>
<dbReference type="GO" id="GO:0043683">
    <property type="term" value="P:type IV pilus assembly"/>
    <property type="evidence" value="ECO:0007669"/>
    <property type="project" value="InterPro"/>
</dbReference>
<gene>
    <name evidence="2" type="ORF">EDC29_1066</name>
</gene>
<dbReference type="Pfam" id="PF16732">
    <property type="entry name" value="ComP_DUS"/>
    <property type="match status" value="1"/>
</dbReference>
<dbReference type="RefSeq" id="WP_132229692.1">
    <property type="nucleotide sequence ID" value="NZ_NRRH01000056.1"/>
</dbReference>
<name>A0A4R4A9N9_MARGR</name>
<dbReference type="InterPro" id="IPR045584">
    <property type="entry name" value="Pilin-like"/>
</dbReference>
<keyword evidence="1" id="KW-0472">Membrane</keyword>
<dbReference type="Proteomes" id="UP000295247">
    <property type="component" value="Unassembled WGS sequence"/>
</dbReference>
<dbReference type="EMBL" id="SMDC01000006">
    <property type="protein sequence ID" value="TCW35444.1"/>
    <property type="molecule type" value="Genomic_DNA"/>
</dbReference>
<keyword evidence="1" id="KW-0812">Transmembrane</keyword>
<dbReference type="NCBIfam" id="TIGR02532">
    <property type="entry name" value="IV_pilin_GFxxxE"/>
    <property type="match status" value="1"/>
</dbReference>
<dbReference type="InterPro" id="IPR012902">
    <property type="entry name" value="N_methyl_site"/>
</dbReference>
<evidence type="ECO:0000256" key="1">
    <source>
        <dbReference type="SAM" id="Phobius"/>
    </source>
</evidence>
<proteinExistence type="predicted"/>
<keyword evidence="1" id="KW-1133">Transmembrane helix</keyword>
<dbReference type="PANTHER" id="PTHR30093">
    <property type="entry name" value="GENERAL SECRETION PATHWAY PROTEIN G"/>
    <property type="match status" value="1"/>
</dbReference>
<evidence type="ECO:0000313" key="2">
    <source>
        <dbReference type="EMBL" id="TCW35444.1"/>
    </source>
</evidence>
<dbReference type="PROSITE" id="PS00409">
    <property type="entry name" value="PROKAR_NTER_METHYL"/>
    <property type="match status" value="1"/>
</dbReference>
<dbReference type="AlphaFoldDB" id="A0A4R4A9N9"/>
<reference evidence="2 3" key="1">
    <citation type="submission" date="2019-03" db="EMBL/GenBank/DDBJ databases">
        <title>Genomic Encyclopedia of Type Strains, Phase IV (KMG-IV): sequencing the most valuable type-strain genomes for metagenomic binning, comparative biology and taxonomic classification.</title>
        <authorList>
            <person name="Goeker M."/>
        </authorList>
    </citation>
    <scope>NUCLEOTIDE SEQUENCE [LARGE SCALE GENOMIC DNA]</scope>
    <source>
        <strain evidence="2 3">DSM 203</strain>
    </source>
</reference>
<feature type="transmembrane region" description="Helical" evidence="1">
    <location>
        <begin position="12"/>
        <end position="35"/>
    </location>
</feature>
<evidence type="ECO:0000313" key="3">
    <source>
        <dbReference type="Proteomes" id="UP000295247"/>
    </source>
</evidence>
<dbReference type="Gene3D" id="3.30.700.10">
    <property type="entry name" value="Glycoprotein, Type 4 Pilin"/>
    <property type="match status" value="1"/>
</dbReference>
<comment type="caution">
    <text evidence="2">The sequence shown here is derived from an EMBL/GenBank/DDBJ whole genome shotgun (WGS) entry which is preliminary data.</text>
</comment>
<sequence>MHQTKNTRPHGFTLIELMITVAIVAILAAVALPSYRIYIERSYRAEAKTALLQNAQFLERHYAKRSSYLDGANLPTLPITQVPASGGAYYSIGYDNARSGAQGFQLEAVPTGTMSGDACGTLTLNHVGQRRVGSDASRDAAACWGH</sequence>